<dbReference type="GO" id="GO:0016702">
    <property type="term" value="F:oxidoreductase activity, acting on single donors with incorporation of molecular oxygen, incorporation of two atoms of oxygen"/>
    <property type="evidence" value="ECO:0007669"/>
    <property type="project" value="InterPro"/>
</dbReference>
<evidence type="ECO:0000256" key="6">
    <source>
        <dbReference type="ARBA" id="ARBA00022723"/>
    </source>
</evidence>
<dbReference type="Pfam" id="PF13561">
    <property type="entry name" value="adh_short_C2"/>
    <property type="match status" value="1"/>
</dbReference>
<feature type="transmembrane region" description="Helical" evidence="15">
    <location>
        <begin position="331"/>
        <end position="350"/>
    </location>
</feature>
<dbReference type="GeneID" id="73335429"/>
<evidence type="ECO:0000256" key="4">
    <source>
        <dbReference type="ARBA" id="ARBA00010550"/>
    </source>
</evidence>
<comment type="subcellular location">
    <subcellularLocation>
        <location evidence="2">Membrane</location>
    </subcellularLocation>
</comment>
<dbReference type="InterPro" id="IPR037219">
    <property type="entry name" value="Peptidase_M41-like"/>
</dbReference>
<keyword evidence="15" id="KW-1133">Transmembrane helix</keyword>
<feature type="domain" description="AAA+ ATPase" evidence="16">
    <location>
        <begin position="409"/>
        <end position="545"/>
    </location>
</feature>
<keyword evidence="11" id="KW-0521">NADP</keyword>
<evidence type="ECO:0000256" key="5">
    <source>
        <dbReference type="ARBA" id="ARBA00022670"/>
    </source>
</evidence>
<dbReference type="Gene3D" id="1.10.8.60">
    <property type="match status" value="1"/>
</dbReference>
<dbReference type="CDD" id="cd03457">
    <property type="entry name" value="intradiol_dioxygenase_like"/>
    <property type="match status" value="1"/>
</dbReference>
<organism evidence="17 18">
    <name type="scientific">Colletotrichum lupini</name>
    <dbReference type="NCBI Taxonomy" id="145971"/>
    <lineage>
        <taxon>Eukaryota</taxon>
        <taxon>Fungi</taxon>
        <taxon>Dikarya</taxon>
        <taxon>Ascomycota</taxon>
        <taxon>Pezizomycotina</taxon>
        <taxon>Sordariomycetes</taxon>
        <taxon>Hypocreomycetidae</taxon>
        <taxon>Glomerellales</taxon>
        <taxon>Glomerellaceae</taxon>
        <taxon>Colletotrichum</taxon>
        <taxon>Colletotrichum acutatum species complex</taxon>
    </lineage>
</organism>
<feature type="region of interest" description="Disordered" evidence="14">
    <location>
        <begin position="811"/>
        <end position="878"/>
    </location>
</feature>
<dbReference type="SUPFAM" id="SSF140990">
    <property type="entry name" value="FtsH protease domain-like"/>
    <property type="match status" value="1"/>
</dbReference>
<evidence type="ECO:0000256" key="14">
    <source>
        <dbReference type="SAM" id="MobiDB-lite"/>
    </source>
</evidence>
<dbReference type="GO" id="GO:0005524">
    <property type="term" value="F:ATP binding"/>
    <property type="evidence" value="ECO:0007669"/>
    <property type="project" value="UniProtKB-KW"/>
</dbReference>
<dbReference type="GO" id="GO:0016887">
    <property type="term" value="F:ATP hydrolysis activity"/>
    <property type="evidence" value="ECO:0007669"/>
    <property type="project" value="InterPro"/>
</dbReference>
<dbReference type="InterPro" id="IPR003593">
    <property type="entry name" value="AAA+_ATPase"/>
</dbReference>
<dbReference type="GO" id="GO:0005506">
    <property type="term" value="F:iron ion binding"/>
    <property type="evidence" value="ECO:0007669"/>
    <property type="project" value="InterPro"/>
</dbReference>
<keyword evidence="5" id="KW-0645">Protease</keyword>
<evidence type="ECO:0000256" key="7">
    <source>
        <dbReference type="ARBA" id="ARBA00022741"/>
    </source>
</evidence>
<evidence type="ECO:0000256" key="9">
    <source>
        <dbReference type="ARBA" id="ARBA00022833"/>
    </source>
</evidence>
<evidence type="ECO:0000259" key="16">
    <source>
        <dbReference type="SMART" id="SM00382"/>
    </source>
</evidence>
<comment type="similarity">
    <text evidence="3">In the C-terminal section; belongs to the peptidase M41 family.</text>
</comment>
<dbReference type="PRINTS" id="PR00081">
    <property type="entry name" value="GDHRDH"/>
</dbReference>
<keyword evidence="12" id="KW-0482">Metalloprotease</keyword>
<evidence type="ECO:0000256" key="11">
    <source>
        <dbReference type="ARBA" id="ARBA00022857"/>
    </source>
</evidence>
<dbReference type="GO" id="GO:0007005">
    <property type="term" value="P:mitochondrion organization"/>
    <property type="evidence" value="ECO:0007669"/>
    <property type="project" value="TreeGrafter"/>
</dbReference>
<dbReference type="PROSITE" id="PS00674">
    <property type="entry name" value="AAA"/>
    <property type="match status" value="1"/>
</dbReference>
<dbReference type="FunFam" id="3.40.50.300:FF:000175">
    <property type="entry name" value="ATP-dependent zinc metalloprotease FTSH 4"/>
    <property type="match status" value="1"/>
</dbReference>
<dbReference type="NCBIfam" id="TIGR01241">
    <property type="entry name" value="FtsH_fam"/>
    <property type="match status" value="1"/>
</dbReference>
<dbReference type="RefSeq" id="XP_049136376.1">
    <property type="nucleotide sequence ID" value="XM_049280419.1"/>
</dbReference>
<dbReference type="Gene3D" id="2.60.130.10">
    <property type="entry name" value="Aromatic compound dioxygenase"/>
    <property type="match status" value="1"/>
</dbReference>
<keyword evidence="10" id="KW-0067">ATP-binding</keyword>
<dbReference type="CDD" id="cd05233">
    <property type="entry name" value="SDR_c"/>
    <property type="match status" value="1"/>
</dbReference>
<sequence length="2128" mass="227658">MDPKGFNLIDVTWSMDLGLAAFPGRGASAGKNSEGSTAMSWSMNNSTLGANHVIFITPAHTTSMCPSAEPFVTITSSASSKTICSDEYALQPTPRLPGYPKGIMALRPAALALSATSPLLRRATMQPATMQSVLRLATSSARPTATAFTRTPGLGLALQLQQQQHQYRLFGTNNAISRNLLATRESAANRNPGSATAQNAFYQLLLKANMPAIVIERYNSGRFARNDAVDQAYAQAIGMQSTGAVGGMGGHDHLPSAFGNVGTLGGQELNQQSPGNLSQAQLQAVGQALAARSRDSNMATAKVQGNGLPTSPLHVVVDESFGGVIFRWVKFVLWFCLFTYLSLVVVTMLVEGLNLFKRPGGKVDSEAKAENQTTRFADVHGADEAKDELQELVDFLRNPDKFSTLGGKLPKGILMVGPPGTGKTLLARAVAGEAGVPFFYMSGSEFDEVYVGVGAKRVRDLFASAKSKSPAIIFIDELDAIGGRRNTRDAAYHKQTLNQLLTELDGFEQNSGVVIIAATNFPELLDKALTRPGRFDRHVTVPLPDVRGRIEILKYHAKKIKAAPEINFEAIASSTGGLSGAELENIVNQAAVRASRLKNAAVSMTDFEWAKDKVIMGAEKKSMVISQKEKEMTAYHEAGHALVSFYHESGPNKLYKVTILPRGQSLGHTAHLPEMDKYSYTTRDLKSLIETSLGGKLAEELVYGTDKVTTGVSSDLKNATNLAFQMVALYGMSAKLGPVEYGERYNQLSSETKALIESEVQRTLTESYEKVRELLTSRRKELDLLAKALVEYETLDKNEVEKVIRGEKLLDRTPMPQGPMKVPASSGVDIGQTIPPPFPPPAGPATPPPAPPPPATSTGGIAPGSNQNARAESRPVGRHSHGLTILVNVLLAKGEEKQQGLSEGKTDSVGVLKLPITATQADRLLETDDQLFSWLTAKVTGRLVQWLADSDGLEKGAAHSGRSGLEPGRGLCPPLTSGVKDPIGSGTNLAGTATMSDKASERLQALGKQLDAPPPVKIAGPSAAPRVPGKVVIITGANSLMGIGRASAHQFAENGARAIYICDYADDNLASHKKELNKLYPKVEVHTRQFDAAEESAVKEVVAHAMTTYGRLDIFFANAGITGPHNLFTDISSDDFMQNLRTNTLSVFLAAKHSAPAMRKTSADKPTPGGSVILTASVAGIRSNAGTTPYSAAKAAVISVAQTCAYQAAGTNVRVNAICPGLIETGMTSQMWDQARARGTTGRIGQINPMKRGGHADEIARVALFLGSDESSYVNGQAWAVDGGLSAGHPYVVGKLANRRSKRGLGLGGGQKVGERWTEMVGGRGYLWPASGAGRTDWKEVKVMKLAAPVKSLGLEARPEFELEKEGGSRVALTPLRSTGSIESLIGISNKLERVRTPLPLSILDAHLPDSSFTTGIIHHIHLRPKVGRPGELAAVSASPYNVVHYIHCRSHSPMTRPPLIANPTFQGLESLDSWTLPYLLKAPKDETHPNWISRHVCTPLVKRSLGRVSGRVMGKKGALSSFLLDPNEFSAEPRNHFPAVAHIPDTPSQTAAPRGFPKGPHSHPDPRGGVGTNSIPNYIPQLQSTLLEAKPYSGSERHCHAPHTPVETTLGGKVTTMSRQAPARGSVGNANETERERERDESLYLVRNVVAFACSVLDLSCRDTVLAEEVKIPARKTKYLSFFSPGSSPPSQPLVVSSLNIQRFITMALRSALAAALALSPFIGTVAAHGSHTTDEIAAEIVLRDVVTVHGKRALDACSNSPAALALKQRALERRANMAQMLREKRGLTDQKMHQKRTQADLVKWAAVDHESTEAYNLDTPLEDIFGSNATCALVPLTTIGPYYVEGELIRVDTTDGQAGVPVHLDIQFVDINDCTAVPEQIIDAWACNATGVYSGVSARGQGGLNTTHGRGVQKSDSDGVVQFDYVFPGHYTGRATHIHIMSTDGATILPNGTFEGGTARNIGQLFFDQDLISEVETLAPYTSNTQTLTTNLQDGIAAGEATAAYDPFLKYVRLGEDLNDGLLMWITIGIDTTADYSDEVRAAAHYYEGGGVDQSSGGDGPGGPPPNGTFPTGAPPDFGAIGSGDGDRRRYHGPPINPRIGPTNRKHPPAMTSPPFYQSRAINMTP</sequence>
<reference evidence="17" key="1">
    <citation type="journal article" date="2021" name="Mol. Plant Microbe Interact.">
        <title>Complete Genome Sequence of the Plant-Pathogenic Fungus Colletotrichum lupini.</title>
        <authorList>
            <person name="Baroncelli R."/>
            <person name="Pensec F."/>
            <person name="Da Lio D."/>
            <person name="Boufleur T."/>
            <person name="Vicente I."/>
            <person name="Sarrocco S."/>
            <person name="Picot A."/>
            <person name="Baraldi E."/>
            <person name="Sukno S."/>
            <person name="Thon M."/>
            <person name="Le Floch G."/>
        </authorList>
    </citation>
    <scope>NUCLEOTIDE SEQUENCE</scope>
    <source>
        <strain evidence="17">IMI 504893</strain>
    </source>
</reference>
<dbReference type="GO" id="GO:0004176">
    <property type="term" value="F:ATP-dependent peptidase activity"/>
    <property type="evidence" value="ECO:0007669"/>
    <property type="project" value="InterPro"/>
</dbReference>
<keyword evidence="6" id="KW-0479">Metal-binding</keyword>
<keyword evidence="18" id="KW-1185">Reference proteome</keyword>
<dbReference type="KEGG" id="clup:CLUP02_01378"/>
<keyword evidence="8" id="KW-0378">Hydrolase</keyword>
<dbReference type="EMBL" id="CP019471">
    <property type="protein sequence ID" value="UQC74726.1"/>
    <property type="molecule type" value="Genomic_DNA"/>
</dbReference>
<dbReference type="GO" id="GO:0005743">
    <property type="term" value="C:mitochondrial inner membrane"/>
    <property type="evidence" value="ECO:0007669"/>
    <property type="project" value="TreeGrafter"/>
</dbReference>
<feature type="region of interest" description="Disordered" evidence="14">
    <location>
        <begin position="2053"/>
        <end position="2128"/>
    </location>
</feature>
<dbReference type="CDD" id="cd19501">
    <property type="entry name" value="RecA-like_FtsH"/>
    <property type="match status" value="1"/>
</dbReference>
<evidence type="ECO:0000313" key="17">
    <source>
        <dbReference type="EMBL" id="UQC74726.1"/>
    </source>
</evidence>
<protein>
    <submittedName>
        <fullName evidence="17">ATP-dependent metallopeptidase HflB</fullName>
    </submittedName>
</protein>
<comment type="cofactor">
    <cofactor evidence="1">
        <name>Zn(2+)</name>
        <dbReference type="ChEBI" id="CHEBI:29105"/>
    </cofactor>
</comment>
<comment type="similarity">
    <text evidence="4">In the N-terminal section; belongs to the AAA ATPase family.</text>
</comment>
<dbReference type="Gene3D" id="3.40.50.720">
    <property type="entry name" value="NAD(P)-binding Rossmann-like Domain"/>
    <property type="match status" value="1"/>
</dbReference>
<keyword evidence="13 15" id="KW-0472">Membrane</keyword>
<dbReference type="FunFam" id="1.10.8.60:FF:000001">
    <property type="entry name" value="ATP-dependent zinc metalloprotease FtsH"/>
    <property type="match status" value="1"/>
</dbReference>
<evidence type="ECO:0000256" key="10">
    <source>
        <dbReference type="ARBA" id="ARBA00022840"/>
    </source>
</evidence>
<keyword evidence="7" id="KW-0547">Nucleotide-binding</keyword>
<dbReference type="GO" id="GO:0004222">
    <property type="term" value="F:metalloendopeptidase activity"/>
    <property type="evidence" value="ECO:0007669"/>
    <property type="project" value="InterPro"/>
</dbReference>
<dbReference type="Proteomes" id="UP000830671">
    <property type="component" value="Chromosome 1"/>
</dbReference>
<dbReference type="InterPro" id="IPR041569">
    <property type="entry name" value="AAA_lid_3"/>
</dbReference>
<dbReference type="InterPro" id="IPR003960">
    <property type="entry name" value="ATPase_AAA_CS"/>
</dbReference>
<accession>A0A9Q8SD37</accession>
<evidence type="ECO:0000313" key="18">
    <source>
        <dbReference type="Proteomes" id="UP000830671"/>
    </source>
</evidence>
<dbReference type="Gene3D" id="3.40.50.300">
    <property type="entry name" value="P-loop containing nucleotide triphosphate hydrolases"/>
    <property type="match status" value="1"/>
</dbReference>
<dbReference type="InterPro" id="IPR002347">
    <property type="entry name" value="SDR_fam"/>
</dbReference>
<dbReference type="InterPro" id="IPR015889">
    <property type="entry name" value="Intradiol_dOase_core"/>
</dbReference>
<evidence type="ECO:0000256" key="8">
    <source>
        <dbReference type="ARBA" id="ARBA00022801"/>
    </source>
</evidence>
<dbReference type="PANTHER" id="PTHR23076">
    <property type="entry name" value="METALLOPROTEASE M41 FTSH"/>
    <property type="match status" value="1"/>
</dbReference>
<feature type="compositionally biased region" description="Pro residues" evidence="14">
    <location>
        <begin position="834"/>
        <end position="855"/>
    </location>
</feature>
<evidence type="ECO:0000256" key="3">
    <source>
        <dbReference type="ARBA" id="ARBA00010044"/>
    </source>
</evidence>
<dbReference type="Pfam" id="PF00004">
    <property type="entry name" value="AAA"/>
    <property type="match status" value="1"/>
</dbReference>
<keyword evidence="9" id="KW-0862">Zinc</keyword>
<dbReference type="Gene3D" id="1.20.58.760">
    <property type="entry name" value="Peptidase M41"/>
    <property type="match status" value="1"/>
</dbReference>
<dbReference type="FunFam" id="1.20.58.760:FF:000001">
    <property type="entry name" value="ATP-dependent zinc metalloprotease FtsH"/>
    <property type="match status" value="1"/>
</dbReference>
<dbReference type="InterPro" id="IPR000642">
    <property type="entry name" value="Peptidase_M41"/>
</dbReference>
<keyword evidence="15" id="KW-0812">Transmembrane</keyword>
<name>A0A9Q8SD37_9PEZI</name>
<feature type="compositionally biased region" description="Gly residues" evidence="14">
    <location>
        <begin position="2053"/>
        <end position="2063"/>
    </location>
</feature>
<evidence type="ECO:0000256" key="15">
    <source>
        <dbReference type="SAM" id="Phobius"/>
    </source>
</evidence>
<proteinExistence type="inferred from homology"/>
<evidence type="ECO:0000256" key="2">
    <source>
        <dbReference type="ARBA" id="ARBA00004370"/>
    </source>
</evidence>
<dbReference type="GO" id="GO:0006515">
    <property type="term" value="P:protein quality control for misfolded or incompletely synthesized proteins"/>
    <property type="evidence" value="ECO:0007669"/>
    <property type="project" value="TreeGrafter"/>
</dbReference>
<dbReference type="SUPFAM" id="SSF51735">
    <property type="entry name" value="NAD(P)-binding Rossmann-fold domains"/>
    <property type="match status" value="1"/>
</dbReference>
<dbReference type="InterPro" id="IPR036291">
    <property type="entry name" value="NAD(P)-bd_dom_sf"/>
</dbReference>
<evidence type="ECO:0000256" key="13">
    <source>
        <dbReference type="ARBA" id="ARBA00023136"/>
    </source>
</evidence>
<dbReference type="SMART" id="SM00382">
    <property type="entry name" value="AAA"/>
    <property type="match status" value="1"/>
</dbReference>
<evidence type="ECO:0000256" key="1">
    <source>
        <dbReference type="ARBA" id="ARBA00001947"/>
    </source>
</evidence>
<dbReference type="FunFam" id="3.40.50.720:FF:000084">
    <property type="entry name" value="Short-chain dehydrogenase reductase"/>
    <property type="match status" value="1"/>
</dbReference>
<dbReference type="SUPFAM" id="SSF52540">
    <property type="entry name" value="P-loop containing nucleoside triphosphate hydrolases"/>
    <property type="match status" value="1"/>
</dbReference>
<feature type="region of interest" description="Disordered" evidence="14">
    <location>
        <begin position="1545"/>
        <end position="1574"/>
    </location>
</feature>
<gene>
    <name evidence="17" type="ORF">CLUP02_01378</name>
</gene>
<dbReference type="Pfam" id="PF01434">
    <property type="entry name" value="Peptidase_M41"/>
    <property type="match status" value="1"/>
</dbReference>
<dbReference type="Pfam" id="PF21232">
    <property type="entry name" value="Yme1-like_N"/>
    <property type="match status" value="1"/>
</dbReference>
<dbReference type="InterPro" id="IPR003959">
    <property type="entry name" value="ATPase_AAA_core"/>
</dbReference>
<dbReference type="InterPro" id="IPR005936">
    <property type="entry name" value="FtsH"/>
</dbReference>
<dbReference type="PANTHER" id="PTHR23076:SF97">
    <property type="entry name" value="ATP-DEPENDENT ZINC METALLOPROTEASE YME1L1"/>
    <property type="match status" value="1"/>
</dbReference>
<dbReference type="InterPro" id="IPR048438">
    <property type="entry name" value="Yme1-like_N"/>
</dbReference>
<dbReference type="SUPFAM" id="SSF49482">
    <property type="entry name" value="Aromatic compound dioxygenase"/>
    <property type="match status" value="1"/>
</dbReference>
<evidence type="ECO:0000256" key="12">
    <source>
        <dbReference type="ARBA" id="ARBA00023049"/>
    </source>
</evidence>
<dbReference type="InterPro" id="IPR027417">
    <property type="entry name" value="P-loop_NTPase"/>
</dbReference>
<dbReference type="HAMAP" id="MF_01458">
    <property type="entry name" value="FtsH"/>
    <property type="match status" value="1"/>
</dbReference>
<dbReference type="Pfam" id="PF17862">
    <property type="entry name" value="AAA_lid_3"/>
    <property type="match status" value="1"/>
</dbReference>